<dbReference type="InterPro" id="IPR011251">
    <property type="entry name" value="Luciferase-like_dom"/>
</dbReference>
<reference evidence="6 7" key="1">
    <citation type="journal article" date="2017" name="Int. J. Syst. Evol. Microbiol.">
        <title>Brenneria populi subsp. brevivirga subsp. nov. isolated from symptomatic bark of Populus x euramericana canker, and description of Brenneria populi subsp. populi subsp. nov.</title>
        <authorList>
            <person name="Zheng M.H."/>
            <person name="Piao C.G."/>
            <person name="Xue H."/>
            <person name="Guo M.W."/>
            <person name="Li Y."/>
        </authorList>
    </citation>
    <scope>NUCLEOTIDE SEQUENCE [LARGE SCALE GENOMIC DNA]</scope>
    <source>
        <strain evidence="6 7">D9-5</strain>
    </source>
</reference>
<keyword evidence="3" id="KW-0560">Oxidoreductase</keyword>
<dbReference type="RefSeq" id="WP_327618064.1">
    <property type="nucleotide sequence ID" value="NZ_JAYWTM010000007.1"/>
</dbReference>
<keyword evidence="7" id="KW-1185">Reference proteome</keyword>
<feature type="domain" description="Luciferase-like" evidence="5">
    <location>
        <begin position="47"/>
        <end position="152"/>
    </location>
</feature>
<sequence length="176" mass="19158">MMQIKTSIPSALDLIRVPGQLTLGIELPLDNDWSVGAEQRSEERYRPHGMPDLSRQEGLVRQVDASGFAAIWMRDVPVFDPHGFGDAGSVYDPFVNLGFLAGITRHVALGTAAVVLPLRHPLLVAKAAASADVLSKGRLILGVATGERPVEFPLLIYRCFYRVGLAEQEDAKISPQ</sequence>
<dbReference type="Proteomes" id="UP001309705">
    <property type="component" value="Unassembled WGS sequence"/>
</dbReference>
<name>A0ABU6JRZ7_9GAMM</name>
<dbReference type="EMBL" id="JAYWTM010000007">
    <property type="protein sequence ID" value="MEC5343084.1"/>
    <property type="molecule type" value="Genomic_DNA"/>
</dbReference>
<evidence type="ECO:0000256" key="2">
    <source>
        <dbReference type="ARBA" id="ARBA00022643"/>
    </source>
</evidence>
<keyword evidence="4" id="KW-0503">Monooxygenase</keyword>
<dbReference type="PANTHER" id="PTHR30011">
    <property type="entry name" value="ALKANESULFONATE MONOOXYGENASE-RELATED"/>
    <property type="match status" value="1"/>
</dbReference>
<dbReference type="InterPro" id="IPR051260">
    <property type="entry name" value="Diverse_substr_monoxygenases"/>
</dbReference>
<evidence type="ECO:0000256" key="1">
    <source>
        <dbReference type="ARBA" id="ARBA00022630"/>
    </source>
</evidence>
<protein>
    <submittedName>
        <fullName evidence="6">LLM class flavin-dependent oxidoreductase</fullName>
    </submittedName>
</protein>
<evidence type="ECO:0000256" key="4">
    <source>
        <dbReference type="ARBA" id="ARBA00023033"/>
    </source>
</evidence>
<evidence type="ECO:0000256" key="3">
    <source>
        <dbReference type="ARBA" id="ARBA00023002"/>
    </source>
</evidence>
<dbReference type="SUPFAM" id="SSF51679">
    <property type="entry name" value="Bacterial luciferase-like"/>
    <property type="match status" value="1"/>
</dbReference>
<keyword evidence="1" id="KW-0285">Flavoprotein</keyword>
<evidence type="ECO:0000313" key="6">
    <source>
        <dbReference type="EMBL" id="MEC5343084.1"/>
    </source>
</evidence>
<keyword evidence="2" id="KW-0288">FMN</keyword>
<dbReference type="Pfam" id="PF00296">
    <property type="entry name" value="Bac_luciferase"/>
    <property type="match status" value="1"/>
</dbReference>
<accession>A0ABU6JRZ7</accession>
<dbReference type="InterPro" id="IPR036661">
    <property type="entry name" value="Luciferase-like_sf"/>
</dbReference>
<gene>
    <name evidence="6" type="ORF">VSX58_10825</name>
</gene>
<evidence type="ECO:0000313" key="7">
    <source>
        <dbReference type="Proteomes" id="UP001309705"/>
    </source>
</evidence>
<organism evidence="6 7">
    <name type="scientific">Brenneria populi</name>
    <dbReference type="NCBI Taxonomy" id="1505588"/>
    <lineage>
        <taxon>Bacteria</taxon>
        <taxon>Pseudomonadati</taxon>
        <taxon>Pseudomonadota</taxon>
        <taxon>Gammaproteobacteria</taxon>
        <taxon>Enterobacterales</taxon>
        <taxon>Pectobacteriaceae</taxon>
        <taxon>Brenneria</taxon>
    </lineage>
</organism>
<evidence type="ECO:0000259" key="5">
    <source>
        <dbReference type="Pfam" id="PF00296"/>
    </source>
</evidence>
<comment type="caution">
    <text evidence="6">The sequence shown here is derived from an EMBL/GenBank/DDBJ whole genome shotgun (WGS) entry which is preliminary data.</text>
</comment>
<proteinExistence type="predicted"/>
<dbReference type="PANTHER" id="PTHR30011:SF16">
    <property type="entry name" value="C2H2 FINGER DOMAIN TRANSCRIPTION FACTOR (EUROFUNG)-RELATED"/>
    <property type="match status" value="1"/>
</dbReference>
<dbReference type="Gene3D" id="3.20.20.30">
    <property type="entry name" value="Luciferase-like domain"/>
    <property type="match status" value="1"/>
</dbReference>